<feature type="region of interest" description="Disordered" evidence="1">
    <location>
        <begin position="652"/>
        <end position="683"/>
    </location>
</feature>
<name>A0AB40CMH7_DIOCR</name>
<reference evidence="5" key="1">
    <citation type="submission" date="2025-08" db="UniProtKB">
        <authorList>
            <consortium name="RefSeq"/>
        </authorList>
    </citation>
    <scope>IDENTIFICATION</scope>
</reference>
<accession>A0AB40CMH7</accession>
<organism evidence="4 5">
    <name type="scientific">Dioscorea cayennensis subsp. rotundata</name>
    <name type="common">White Guinea yam</name>
    <name type="synonym">Dioscorea rotundata</name>
    <dbReference type="NCBI Taxonomy" id="55577"/>
    <lineage>
        <taxon>Eukaryota</taxon>
        <taxon>Viridiplantae</taxon>
        <taxon>Streptophyta</taxon>
        <taxon>Embryophyta</taxon>
        <taxon>Tracheophyta</taxon>
        <taxon>Spermatophyta</taxon>
        <taxon>Magnoliopsida</taxon>
        <taxon>Liliopsida</taxon>
        <taxon>Dioscoreales</taxon>
        <taxon>Dioscoreaceae</taxon>
        <taxon>Dioscorea</taxon>
    </lineage>
</organism>
<keyword evidence="4" id="KW-1185">Reference proteome</keyword>
<evidence type="ECO:0000259" key="3">
    <source>
        <dbReference type="Pfam" id="PF13960"/>
    </source>
</evidence>
<dbReference type="Pfam" id="PF13952">
    <property type="entry name" value="DUF4216"/>
    <property type="match status" value="1"/>
</dbReference>
<protein>
    <submittedName>
        <fullName evidence="5">Uncharacterized protein LOC120278562</fullName>
    </submittedName>
</protein>
<evidence type="ECO:0000259" key="2">
    <source>
        <dbReference type="Pfam" id="PF13952"/>
    </source>
</evidence>
<dbReference type="Pfam" id="PF13960">
    <property type="entry name" value="DUF4218"/>
    <property type="match status" value="1"/>
</dbReference>
<dbReference type="PANTHER" id="PTHR48258">
    <property type="entry name" value="DUF4218 DOMAIN-CONTAINING PROTEIN-RELATED"/>
    <property type="match status" value="1"/>
</dbReference>
<sequence>MRAALMWTISDFPEFSMLSGWSTAGRRACPYCKDDSDAFTLTRGGKQSWFDNHRKFLPPNHPFRKNKNAFIKNKMVTKVAPAIQTSEEIFKEIQDLKLKRVMDTGAYETNSRIAKTTGWRKRSIFLDLPYWRTNLIRHNLDVMHIEKNVFENIFNTVMNVEGKTKDNAKSREDLKEFCSRPELERVVATGKYPKPCIDMRKLKLFGMKSHDCHVFMQRLLPIAFRKLLPSGVWRALTELSNFFKELTSTVIREEDMLRLNEEIPLILCKLERIFPPSFFDSMEHLPVHLAYEAWIAGPVQYRWMYPFERNKAKVEGSICNAYLVEEASLFCAHYFEPHVKARLQKMPRNVDIEEDIIEWPGNLSIFTRPGRTLGRSRIKYLSEEEYSAAQIYILLNCPEVQPFINIYVDELRSMFPQIEDRHVDEKLEHDFAIWFYNFAHDPSKNISNQVLKDLSKGPLRSYKCYSGCIVNGYKFHTTSHNSDSTIMNSCVCIKGANYATDENDYYDQLREVVCLEYPGLQIKRTILFKCGWFDPTPNTGTKCHLQYKLVDVNHKRFFKKYEPFVLAVQVTQVNYTTYPSLKRNKVDWWAVFKVKARSIIELPKQVPETTSVSYEAPFQQDEMEAPLIHINDFDIEQSLNDPNGADIEIADEEIESEEEPLIELESNDEGDEHDEFAEFESDS</sequence>
<proteinExistence type="predicted"/>
<feature type="domain" description="DUF4218" evidence="3">
    <location>
        <begin position="246"/>
        <end position="349"/>
    </location>
</feature>
<dbReference type="RefSeq" id="XP_039141251.1">
    <property type="nucleotide sequence ID" value="XM_039285317.1"/>
</dbReference>
<dbReference type="Proteomes" id="UP001515500">
    <property type="component" value="Chromosome 16"/>
</dbReference>
<dbReference type="Pfam" id="PF02992">
    <property type="entry name" value="Transposase_21"/>
    <property type="match status" value="1"/>
</dbReference>
<feature type="domain" description="DUF4216" evidence="2">
    <location>
        <begin position="515"/>
        <end position="591"/>
    </location>
</feature>
<dbReference type="AlphaFoldDB" id="A0AB40CMH7"/>
<dbReference type="InterPro" id="IPR004242">
    <property type="entry name" value="Transposase_21"/>
</dbReference>
<evidence type="ECO:0000256" key="1">
    <source>
        <dbReference type="SAM" id="MobiDB-lite"/>
    </source>
</evidence>
<gene>
    <name evidence="5" type="primary">LOC120278562</name>
</gene>
<dbReference type="PANTHER" id="PTHR48258:SF4">
    <property type="entry name" value="DUF4216 DOMAIN-CONTAINING PROTEIN"/>
    <property type="match status" value="1"/>
</dbReference>
<dbReference type="InterPro" id="IPR025312">
    <property type="entry name" value="DUF4216"/>
</dbReference>
<dbReference type="InterPro" id="IPR025452">
    <property type="entry name" value="DUF4218"/>
</dbReference>
<dbReference type="GeneID" id="120278562"/>
<evidence type="ECO:0000313" key="5">
    <source>
        <dbReference type="RefSeq" id="XP_039141251.1"/>
    </source>
</evidence>
<evidence type="ECO:0000313" key="4">
    <source>
        <dbReference type="Proteomes" id="UP001515500"/>
    </source>
</evidence>